<sequence length="132" mass="14278">MPPRRAYSRNMNARNTNAVSLVLDQEVLNAEFRNAIQLLAQSVTKQNNQQVPVLTNANVGSEIGWWKSLAVQQKSSAPAPSSASVPSSIFRNDQKGKTSGSKTQGSISGTKTYPTYPKCGKNHPGEYLAGKE</sequence>
<evidence type="ECO:0000313" key="3">
    <source>
        <dbReference type="Proteomes" id="UP000011115"/>
    </source>
</evidence>
<organism evidence="2 3">
    <name type="scientific">Solanum tuberosum</name>
    <name type="common">Potato</name>
    <dbReference type="NCBI Taxonomy" id="4113"/>
    <lineage>
        <taxon>Eukaryota</taxon>
        <taxon>Viridiplantae</taxon>
        <taxon>Streptophyta</taxon>
        <taxon>Embryophyta</taxon>
        <taxon>Tracheophyta</taxon>
        <taxon>Spermatophyta</taxon>
        <taxon>Magnoliopsida</taxon>
        <taxon>eudicotyledons</taxon>
        <taxon>Gunneridae</taxon>
        <taxon>Pentapetalae</taxon>
        <taxon>asterids</taxon>
        <taxon>lamiids</taxon>
        <taxon>Solanales</taxon>
        <taxon>Solanaceae</taxon>
        <taxon>Solanoideae</taxon>
        <taxon>Solaneae</taxon>
        <taxon>Solanum</taxon>
    </lineage>
</organism>
<dbReference type="InParanoid" id="M1DAP9"/>
<evidence type="ECO:0000313" key="2">
    <source>
        <dbReference type="EnsemblPlants" id="PGSC0003DMT400085975"/>
    </source>
</evidence>
<dbReference type="Proteomes" id="UP000011115">
    <property type="component" value="Unassembled WGS sequence"/>
</dbReference>
<dbReference type="PaxDb" id="4113-PGSC0003DMT400085975"/>
<name>M1DAP9_SOLTU</name>
<evidence type="ECO:0000256" key="1">
    <source>
        <dbReference type="SAM" id="MobiDB-lite"/>
    </source>
</evidence>
<reference evidence="2" key="2">
    <citation type="submission" date="2015-06" db="UniProtKB">
        <authorList>
            <consortium name="EnsemblPlants"/>
        </authorList>
    </citation>
    <scope>IDENTIFICATION</scope>
    <source>
        <strain evidence="2">DM1-3 516 R44</strain>
    </source>
</reference>
<feature type="region of interest" description="Disordered" evidence="1">
    <location>
        <begin position="76"/>
        <end position="132"/>
    </location>
</feature>
<feature type="compositionally biased region" description="Polar residues" evidence="1">
    <location>
        <begin position="97"/>
        <end position="113"/>
    </location>
</feature>
<dbReference type="HOGENOM" id="CLU_158282_0_0_1"/>
<accession>M1DAP9</accession>
<protein>
    <submittedName>
        <fullName evidence="2">Gag-pol polyprotein</fullName>
    </submittedName>
</protein>
<proteinExistence type="predicted"/>
<dbReference type="Gramene" id="PGSC0003DMT400085975">
    <property type="protein sequence ID" value="PGSC0003DMT400085975"/>
    <property type="gene ID" value="PGSC0003DMG400035546"/>
</dbReference>
<dbReference type="AlphaFoldDB" id="M1DAP9"/>
<keyword evidence="3" id="KW-1185">Reference proteome</keyword>
<feature type="compositionally biased region" description="Low complexity" evidence="1">
    <location>
        <begin position="76"/>
        <end position="88"/>
    </location>
</feature>
<reference evidence="3" key="1">
    <citation type="journal article" date="2011" name="Nature">
        <title>Genome sequence and analysis of the tuber crop potato.</title>
        <authorList>
            <consortium name="The Potato Genome Sequencing Consortium"/>
        </authorList>
    </citation>
    <scope>NUCLEOTIDE SEQUENCE [LARGE SCALE GENOMIC DNA]</scope>
    <source>
        <strain evidence="3">cv. DM1-3 516 R44</strain>
    </source>
</reference>
<dbReference type="EnsemblPlants" id="PGSC0003DMT400085975">
    <property type="protein sequence ID" value="PGSC0003DMT400085975"/>
    <property type="gene ID" value="PGSC0003DMG400035546"/>
</dbReference>